<keyword evidence="8" id="KW-0769">Symport</keyword>
<feature type="transmembrane region" description="Helical" evidence="8">
    <location>
        <begin position="381"/>
        <end position="403"/>
    </location>
</feature>
<dbReference type="GO" id="GO:0005886">
    <property type="term" value="C:plasma membrane"/>
    <property type="evidence" value="ECO:0007669"/>
    <property type="project" value="UniProtKB-SubCell"/>
</dbReference>
<dbReference type="PANTHER" id="PTHR30330:SF7">
    <property type="entry name" value="SODIUM_PROTON-DEPENDENT ALANINE CARRIER PROTEIN YRBD-RELATED"/>
    <property type="match status" value="1"/>
</dbReference>
<name>A0A1Z3U4P7_9STAP</name>
<feature type="transmembrane region" description="Helical" evidence="8">
    <location>
        <begin position="299"/>
        <end position="320"/>
    </location>
</feature>
<dbReference type="GO" id="GO:0005283">
    <property type="term" value="F:amino acid:sodium symporter activity"/>
    <property type="evidence" value="ECO:0007669"/>
    <property type="project" value="InterPro"/>
</dbReference>
<dbReference type="KEGG" id="spet:CEP67_11860"/>
<keyword evidence="7 8" id="KW-0472">Membrane</keyword>
<evidence type="ECO:0000256" key="6">
    <source>
        <dbReference type="ARBA" id="ARBA00022989"/>
    </source>
</evidence>
<protein>
    <submittedName>
        <fullName evidence="9">Alanine:cation symporter family protein</fullName>
    </submittedName>
</protein>
<feature type="transmembrane region" description="Helical" evidence="8">
    <location>
        <begin position="84"/>
        <end position="108"/>
    </location>
</feature>
<dbReference type="STRING" id="170573.GCA_001076995_01817"/>
<dbReference type="EMBL" id="PNGG01000001">
    <property type="protein sequence ID" value="PMC20337.1"/>
    <property type="molecule type" value="Genomic_DNA"/>
</dbReference>
<reference evidence="9 10" key="1">
    <citation type="submission" date="2017-09" db="EMBL/GenBank/DDBJ databases">
        <title>Bacterial strain isolated from the female urinary microbiota.</title>
        <authorList>
            <person name="Thomas-White K."/>
            <person name="Kumar N."/>
            <person name="Forster S."/>
            <person name="Putonti C."/>
            <person name="Lawley T."/>
            <person name="Wolfe A.J."/>
        </authorList>
    </citation>
    <scope>NUCLEOTIDE SEQUENCE [LARGE SCALE GENOMIC DNA]</scope>
    <source>
        <strain evidence="9 10">UMB0834</strain>
    </source>
</reference>
<keyword evidence="6 8" id="KW-1133">Transmembrane helix</keyword>
<feature type="transmembrane region" description="Helical" evidence="8">
    <location>
        <begin position="181"/>
        <end position="199"/>
    </location>
</feature>
<proteinExistence type="inferred from homology"/>
<evidence type="ECO:0000256" key="1">
    <source>
        <dbReference type="ARBA" id="ARBA00004651"/>
    </source>
</evidence>
<dbReference type="InterPro" id="IPR001463">
    <property type="entry name" value="Na/Ala_symport"/>
</dbReference>
<feature type="transmembrane region" description="Helical" evidence="8">
    <location>
        <begin position="18"/>
        <end position="36"/>
    </location>
</feature>
<sequence length="530" mass="57833">MLEHVVSWLNDVVWSKPLVILLLLTGIIFSLFTRFLQVRHFKEMIRLMFQGEKSPTGISSFQAIALSLAGRVGTGNIVGVSTAIFIGGPGAVFWMWVTAFLGASSSFIESTLGQIYKRETKGEYRGGPAFYIERGIKGRTGKIYGLIFAVVTVISVGLLLPGVQSNAIASSMTNAFNVNPWVAAIGLAILLALIIFGGIKSIAKVATACVPFMAVAYIIMAVIIIIINIDQVPALFSLIFKSAFGMESAFGGIFGAMIDIGVKRGLYSNEAGQGTGPHAAAAAEVSHPAKQGLVQAFSVYVDTLFVCTATALIILISGTYNVTDGGSDAHGKPHLIKDHGIFVQTANGDKDYSGTAMYAQAGIDKAFQGSHYHFDPLFSGFGSYFIAIALFFFAFTTILSYYYTTETNISYLTRHASARTTKLWVNITRILLILATIYGAVKTADVAWSMGDLGVGMMAWLNIVAIWILHRKALNALKDYEMQKKRLGSGRYAIYRPDPREVPNADFWLKDYPERIRKETNINIDDYDKM</sequence>
<comment type="subcellular location">
    <subcellularLocation>
        <location evidence="1 8">Cell membrane</location>
        <topology evidence="1 8">Multi-pass membrane protein</topology>
    </subcellularLocation>
</comment>
<evidence type="ECO:0000313" key="9">
    <source>
        <dbReference type="EMBL" id="PMC20337.1"/>
    </source>
</evidence>
<evidence type="ECO:0000256" key="4">
    <source>
        <dbReference type="ARBA" id="ARBA00022475"/>
    </source>
</evidence>
<feature type="transmembrane region" description="Helical" evidence="8">
    <location>
        <begin position="143"/>
        <end position="161"/>
    </location>
</feature>
<dbReference type="NCBIfam" id="TIGR00835">
    <property type="entry name" value="agcS"/>
    <property type="match status" value="1"/>
</dbReference>
<evidence type="ECO:0000313" key="10">
    <source>
        <dbReference type="Proteomes" id="UP000235748"/>
    </source>
</evidence>
<dbReference type="Gene3D" id="1.20.1740.10">
    <property type="entry name" value="Amino acid/polyamine transporter I"/>
    <property type="match status" value="1"/>
</dbReference>
<feature type="transmembrane region" description="Helical" evidence="8">
    <location>
        <begin position="206"/>
        <end position="229"/>
    </location>
</feature>
<accession>A0A1Z3U4P7</accession>
<gene>
    <name evidence="9" type="ORF">CJ235_01305</name>
</gene>
<dbReference type="PRINTS" id="PR00175">
    <property type="entry name" value="NAALASMPORT"/>
</dbReference>
<dbReference type="RefSeq" id="WP_002472214.1">
    <property type="nucleotide sequence ID" value="NZ_CP022096.2"/>
</dbReference>
<dbReference type="PROSITE" id="PS00873">
    <property type="entry name" value="NA_ALANINE_SYMP"/>
    <property type="match status" value="1"/>
</dbReference>
<evidence type="ECO:0000256" key="5">
    <source>
        <dbReference type="ARBA" id="ARBA00022692"/>
    </source>
</evidence>
<evidence type="ECO:0000256" key="8">
    <source>
        <dbReference type="RuleBase" id="RU363064"/>
    </source>
</evidence>
<dbReference type="Proteomes" id="UP000235748">
    <property type="component" value="Unassembled WGS sequence"/>
</dbReference>
<dbReference type="AlphaFoldDB" id="A0A1Z3U4P7"/>
<dbReference type="Pfam" id="PF01235">
    <property type="entry name" value="Na_Ala_symp"/>
    <property type="match status" value="1"/>
</dbReference>
<dbReference type="GeneID" id="42044532"/>
<comment type="similarity">
    <text evidence="2 8">Belongs to the alanine or glycine:cation symporter (AGCS) (TC 2.A.25) family.</text>
</comment>
<evidence type="ECO:0000256" key="3">
    <source>
        <dbReference type="ARBA" id="ARBA00022448"/>
    </source>
</evidence>
<evidence type="ECO:0000256" key="2">
    <source>
        <dbReference type="ARBA" id="ARBA00009261"/>
    </source>
</evidence>
<keyword evidence="4 8" id="KW-1003">Cell membrane</keyword>
<dbReference type="PANTHER" id="PTHR30330">
    <property type="entry name" value="AGSS FAMILY TRANSPORTER, SODIUM-ALANINE"/>
    <property type="match status" value="1"/>
</dbReference>
<evidence type="ECO:0000256" key="7">
    <source>
        <dbReference type="ARBA" id="ARBA00023136"/>
    </source>
</evidence>
<feature type="transmembrane region" description="Helical" evidence="8">
    <location>
        <begin position="447"/>
        <end position="469"/>
    </location>
</feature>
<keyword evidence="5 8" id="KW-0812">Transmembrane</keyword>
<feature type="transmembrane region" description="Helical" evidence="8">
    <location>
        <begin position="235"/>
        <end position="258"/>
    </location>
</feature>
<keyword evidence="3 8" id="KW-0813">Transport</keyword>
<feature type="transmembrane region" description="Helical" evidence="8">
    <location>
        <begin position="423"/>
        <end position="441"/>
    </location>
</feature>
<comment type="caution">
    <text evidence="9">The sequence shown here is derived from an EMBL/GenBank/DDBJ whole genome shotgun (WGS) entry which is preliminary data.</text>
</comment>
<organism evidence="9 10">
    <name type="scientific">Staphylococcus pettenkoferi</name>
    <dbReference type="NCBI Taxonomy" id="170573"/>
    <lineage>
        <taxon>Bacteria</taxon>
        <taxon>Bacillati</taxon>
        <taxon>Bacillota</taxon>
        <taxon>Bacilli</taxon>
        <taxon>Bacillales</taxon>
        <taxon>Staphylococcaceae</taxon>
        <taxon>Staphylococcus</taxon>
    </lineage>
</organism>